<dbReference type="AlphaFoldDB" id="A0AAJ1U4K6"/>
<evidence type="ECO:0000256" key="1">
    <source>
        <dbReference type="SAM" id="SignalP"/>
    </source>
</evidence>
<reference evidence="2" key="2">
    <citation type="submission" date="2023-04" db="EMBL/GenBank/DDBJ databases">
        <title>'Rhodoalgimonas zhirmunskyi' gen. nov., isolated from a red alga.</title>
        <authorList>
            <person name="Nedashkovskaya O.I."/>
            <person name="Otstavnykh N.Y."/>
            <person name="Bystritskaya E.P."/>
            <person name="Balabanova L.A."/>
            <person name="Isaeva M.P."/>
        </authorList>
    </citation>
    <scope>NUCLEOTIDE SEQUENCE</scope>
    <source>
        <strain evidence="2">10Alg 79</strain>
    </source>
</reference>
<sequence>MRIPVLALLIAATTLSACSTRLNPLNWFGRSRVEAPRAEGTANPLIPERSSMFRRNREEVYLGIPVDQITALRAERNSGGAVLRIEARAATQGAFDVRVVKDKDAAPGTLSYTLKAVMPANRRVGPASSRGITAAKFISENELQEVRKIIVNGARNALSVTR</sequence>
<dbReference type="PROSITE" id="PS51257">
    <property type="entry name" value="PROKAR_LIPOPROTEIN"/>
    <property type="match status" value="1"/>
</dbReference>
<keyword evidence="1" id="KW-0732">Signal</keyword>
<reference evidence="2" key="1">
    <citation type="submission" date="2022-07" db="EMBL/GenBank/DDBJ databases">
        <authorList>
            <person name="Otstavnykh N."/>
            <person name="Isaeva M."/>
            <person name="Bystritskaya E."/>
        </authorList>
    </citation>
    <scope>NUCLEOTIDE SEQUENCE</scope>
    <source>
        <strain evidence="2">10Alg 79</strain>
    </source>
</reference>
<keyword evidence="3" id="KW-1185">Reference proteome</keyword>
<comment type="caution">
    <text evidence="2">The sequence shown here is derived from an EMBL/GenBank/DDBJ whole genome shotgun (WGS) entry which is preliminary data.</text>
</comment>
<evidence type="ECO:0000313" key="2">
    <source>
        <dbReference type="EMBL" id="MDQ2093080.1"/>
    </source>
</evidence>
<organism evidence="2 3">
    <name type="scientific">Rhodalgimonas zhirmunskyi</name>
    <dbReference type="NCBI Taxonomy" id="2964767"/>
    <lineage>
        <taxon>Bacteria</taxon>
        <taxon>Pseudomonadati</taxon>
        <taxon>Pseudomonadota</taxon>
        <taxon>Alphaproteobacteria</taxon>
        <taxon>Rhodobacterales</taxon>
        <taxon>Roseobacteraceae</taxon>
        <taxon>Rhodalgimonas</taxon>
    </lineage>
</organism>
<feature type="chain" id="PRO_5042472509" description="Lipoprotein" evidence="1">
    <location>
        <begin position="18"/>
        <end position="162"/>
    </location>
</feature>
<name>A0AAJ1U4K6_9RHOB</name>
<evidence type="ECO:0000313" key="3">
    <source>
        <dbReference type="Proteomes" id="UP001227162"/>
    </source>
</evidence>
<gene>
    <name evidence="2" type="ORF">NOI20_03050</name>
</gene>
<proteinExistence type="predicted"/>
<feature type="signal peptide" evidence="1">
    <location>
        <begin position="1"/>
        <end position="17"/>
    </location>
</feature>
<accession>A0AAJ1U4K6</accession>
<evidence type="ECO:0008006" key="4">
    <source>
        <dbReference type="Google" id="ProtNLM"/>
    </source>
</evidence>
<dbReference type="EMBL" id="JANFFA010000001">
    <property type="protein sequence ID" value="MDQ2093080.1"/>
    <property type="molecule type" value="Genomic_DNA"/>
</dbReference>
<dbReference type="RefSeq" id="WP_317624682.1">
    <property type="nucleotide sequence ID" value="NZ_JANFFA010000001.1"/>
</dbReference>
<dbReference type="Proteomes" id="UP001227162">
    <property type="component" value="Unassembled WGS sequence"/>
</dbReference>
<protein>
    <recommendedName>
        <fullName evidence="4">Lipoprotein</fullName>
    </recommendedName>
</protein>